<keyword evidence="2" id="KW-0812">Transmembrane</keyword>
<name>A0A7M7T4C7_STRPU</name>
<sequence length="182" mass="20352">MLYSVSFFNLDELFQANVGGMYTLALVNINIVLGLLRLILSTFLSCRIVLLANGIDETKPMILKVSENIPVSSNSSCSDQSGSYPCCDQSYELLFFIPVASQATPPTPSQDSGVTILHLADSLEFYGITYIGENHNAVEQYEQLRGYLNAQGKTYFEDWYFIAAYDKPTDPQPHRNEIMVLI</sequence>
<dbReference type="OrthoDB" id="10051409at2759"/>
<keyword evidence="4" id="KW-1185">Reference proteome</keyword>
<dbReference type="RefSeq" id="XP_030852932.1">
    <property type="nucleotide sequence ID" value="XM_030997072.1"/>
</dbReference>
<accession>A0A7M7T4C7</accession>
<dbReference type="Pfam" id="PF04832">
    <property type="entry name" value="SOUL"/>
    <property type="match status" value="1"/>
</dbReference>
<dbReference type="KEGG" id="spu:115929029"/>
<organism evidence="3 4">
    <name type="scientific">Strongylocentrotus purpuratus</name>
    <name type="common">Purple sea urchin</name>
    <dbReference type="NCBI Taxonomy" id="7668"/>
    <lineage>
        <taxon>Eukaryota</taxon>
        <taxon>Metazoa</taxon>
        <taxon>Echinodermata</taxon>
        <taxon>Eleutherozoa</taxon>
        <taxon>Echinozoa</taxon>
        <taxon>Echinoidea</taxon>
        <taxon>Euechinoidea</taxon>
        <taxon>Echinacea</taxon>
        <taxon>Camarodonta</taxon>
        <taxon>Echinidea</taxon>
        <taxon>Strongylocentrotidae</taxon>
        <taxon>Strongylocentrotus</taxon>
    </lineage>
</organism>
<dbReference type="SUPFAM" id="SSF55136">
    <property type="entry name" value="Probable bacterial effector-binding domain"/>
    <property type="match status" value="1"/>
</dbReference>
<keyword evidence="2" id="KW-0472">Membrane</keyword>
<evidence type="ECO:0000256" key="1">
    <source>
        <dbReference type="ARBA" id="ARBA00009817"/>
    </source>
</evidence>
<dbReference type="Proteomes" id="UP000007110">
    <property type="component" value="Unassembled WGS sequence"/>
</dbReference>
<keyword evidence="2" id="KW-1133">Transmembrane helix</keyword>
<evidence type="ECO:0000313" key="4">
    <source>
        <dbReference type="Proteomes" id="UP000007110"/>
    </source>
</evidence>
<dbReference type="AlphaFoldDB" id="A0A7M7T4C7"/>
<feature type="transmembrane region" description="Helical" evidence="2">
    <location>
        <begin position="20"/>
        <end position="40"/>
    </location>
</feature>
<evidence type="ECO:0000313" key="3">
    <source>
        <dbReference type="EnsemblMetazoa" id="XP_030852932"/>
    </source>
</evidence>
<protein>
    <submittedName>
        <fullName evidence="3">Uncharacterized protein</fullName>
    </submittedName>
</protein>
<dbReference type="InterPro" id="IPR011256">
    <property type="entry name" value="Reg_factor_effector_dom_sf"/>
</dbReference>
<dbReference type="GeneID" id="115929029"/>
<dbReference type="Gene3D" id="3.20.80.10">
    <property type="entry name" value="Regulatory factor, effector binding domain"/>
    <property type="match status" value="1"/>
</dbReference>
<comment type="similarity">
    <text evidence="1">Belongs to the HEBP family.</text>
</comment>
<reference evidence="4" key="1">
    <citation type="submission" date="2015-02" db="EMBL/GenBank/DDBJ databases">
        <title>Genome sequencing for Strongylocentrotus purpuratus.</title>
        <authorList>
            <person name="Murali S."/>
            <person name="Liu Y."/>
            <person name="Vee V."/>
            <person name="English A."/>
            <person name="Wang M."/>
            <person name="Skinner E."/>
            <person name="Han Y."/>
            <person name="Muzny D.M."/>
            <person name="Worley K.C."/>
            <person name="Gibbs R.A."/>
        </authorList>
    </citation>
    <scope>NUCLEOTIDE SEQUENCE</scope>
</reference>
<proteinExistence type="inferred from homology"/>
<dbReference type="InterPro" id="IPR006917">
    <property type="entry name" value="SOUL_heme-bd"/>
</dbReference>
<dbReference type="EnsemblMetazoa" id="XM_030997072">
    <property type="protein sequence ID" value="XP_030852932"/>
    <property type="gene ID" value="LOC115929029"/>
</dbReference>
<dbReference type="InParanoid" id="A0A7M7T4C7"/>
<reference evidence="3" key="2">
    <citation type="submission" date="2021-01" db="UniProtKB">
        <authorList>
            <consortium name="EnsemblMetazoa"/>
        </authorList>
    </citation>
    <scope>IDENTIFICATION</scope>
</reference>
<evidence type="ECO:0000256" key="2">
    <source>
        <dbReference type="SAM" id="Phobius"/>
    </source>
</evidence>